<dbReference type="InterPro" id="IPR043502">
    <property type="entry name" value="DNA/RNA_pol_sf"/>
</dbReference>
<dbReference type="InterPro" id="IPR001098">
    <property type="entry name" value="DNA-dir_DNA_pol_A_palm_dom"/>
</dbReference>
<dbReference type="EMBL" id="CP162599">
    <property type="protein sequence ID" value="XDK32109.1"/>
    <property type="molecule type" value="Genomic_DNA"/>
</dbReference>
<evidence type="ECO:0000256" key="2">
    <source>
        <dbReference type="ARBA" id="ARBA00022705"/>
    </source>
</evidence>
<reference evidence="5" key="1">
    <citation type="submission" date="2024-07" db="EMBL/GenBank/DDBJ databases">
        <title>Halotolerant mesophilic bacterium Ornithinibacillus sp. 4-3, sp. nov., isolated from soil.</title>
        <authorList>
            <person name="Sidarenka A.V."/>
            <person name="Guliayeva D.E."/>
            <person name="Leanovich S.I."/>
            <person name="Hileuskaya K.S."/>
            <person name="Akhremchuk A.E."/>
            <person name="Sikolenko M.A."/>
            <person name="Valentovich L.N."/>
        </authorList>
    </citation>
    <scope>NUCLEOTIDE SEQUENCE</scope>
    <source>
        <strain evidence="5">4-3</strain>
    </source>
</reference>
<proteinExistence type="predicted"/>
<dbReference type="SUPFAM" id="SSF56672">
    <property type="entry name" value="DNA/RNA polymerases"/>
    <property type="match status" value="1"/>
</dbReference>
<dbReference type="GO" id="GO:0003677">
    <property type="term" value="F:DNA binding"/>
    <property type="evidence" value="ECO:0007669"/>
    <property type="project" value="InterPro"/>
</dbReference>
<dbReference type="PANTHER" id="PTHR10133">
    <property type="entry name" value="DNA POLYMERASE I"/>
    <property type="match status" value="1"/>
</dbReference>
<dbReference type="Pfam" id="PF00476">
    <property type="entry name" value="DNA_pol_A"/>
    <property type="match status" value="1"/>
</dbReference>
<dbReference type="GO" id="GO:0006302">
    <property type="term" value="P:double-strand break repair"/>
    <property type="evidence" value="ECO:0007669"/>
    <property type="project" value="TreeGrafter"/>
</dbReference>
<accession>A0AB39HJ30</accession>
<gene>
    <name evidence="5" type="ORF">AB4Y30_13975</name>
</gene>
<dbReference type="EC" id="2.7.7.7" evidence="1"/>
<dbReference type="Gene3D" id="3.30.70.370">
    <property type="match status" value="1"/>
</dbReference>
<evidence type="ECO:0000259" key="4">
    <source>
        <dbReference type="SMART" id="SM00482"/>
    </source>
</evidence>
<evidence type="ECO:0000256" key="3">
    <source>
        <dbReference type="ARBA" id="ARBA00049244"/>
    </source>
</evidence>
<name>A0AB39HJ30_9BACI</name>
<dbReference type="RefSeq" id="WP_368652830.1">
    <property type="nucleotide sequence ID" value="NZ_CP162599.1"/>
</dbReference>
<dbReference type="AlphaFoldDB" id="A0AB39HJ30"/>
<dbReference type="GO" id="GO:0006261">
    <property type="term" value="P:DNA-templated DNA replication"/>
    <property type="evidence" value="ECO:0007669"/>
    <property type="project" value="InterPro"/>
</dbReference>
<comment type="catalytic activity">
    <reaction evidence="3">
        <text>DNA(n) + a 2'-deoxyribonucleoside 5'-triphosphate = DNA(n+1) + diphosphate</text>
        <dbReference type="Rhea" id="RHEA:22508"/>
        <dbReference type="Rhea" id="RHEA-COMP:17339"/>
        <dbReference type="Rhea" id="RHEA-COMP:17340"/>
        <dbReference type="ChEBI" id="CHEBI:33019"/>
        <dbReference type="ChEBI" id="CHEBI:61560"/>
        <dbReference type="ChEBI" id="CHEBI:173112"/>
        <dbReference type="EC" id="2.7.7.7"/>
    </reaction>
</comment>
<sequence>MRLEYTSISNLLLLPKNFSIEEHDPLVSEILESHHVFHPLYELEKSIQLILDSMEKRGLVIAEEWFRSGLEGKRTQRTKAVTEINQYVDGAHDDVDESRLHDYWRGNNLPIANSFDALANYKQLHPTYNLMLQYRKHSNYLKQWDLNLKHDGVELENGDVRMKGKWQSFASYTGRMSAKQLPLTSLPSEMRDYIVPPKDSQLVSIDLNNAELRFLAYYAKCDQLIQRFNAGEDIHYETAKLIQSKMNRHKVADEQARELAKRYTYSFLYGAGVKTIQKSLQKVFKGITSADVVTINDAFIQQYPEIQSFLLEREKSDSLLTAFGEVKPIAKFYEAQKRNFTLQSSVSVAIKMLMKTLANHKIEIMHALHDEVWISIPIETNLSTLMDEVATEFEEKIKNTFRGFPCKGLLTIEKIGGKIQ</sequence>
<dbReference type="InterPro" id="IPR002298">
    <property type="entry name" value="DNA_polymerase_A"/>
</dbReference>
<keyword evidence="2" id="KW-0235">DNA replication</keyword>
<dbReference type="GO" id="GO:0003887">
    <property type="term" value="F:DNA-directed DNA polymerase activity"/>
    <property type="evidence" value="ECO:0007669"/>
    <property type="project" value="UniProtKB-EC"/>
</dbReference>
<dbReference type="Gene3D" id="1.10.150.20">
    <property type="entry name" value="5' to 3' exonuclease, C-terminal subdomain"/>
    <property type="match status" value="1"/>
</dbReference>
<protein>
    <recommendedName>
        <fullName evidence="1">DNA-directed DNA polymerase</fullName>
        <ecNumber evidence="1">2.7.7.7</ecNumber>
    </recommendedName>
</protein>
<dbReference type="SMART" id="SM00482">
    <property type="entry name" value="POLAc"/>
    <property type="match status" value="1"/>
</dbReference>
<organism evidence="5">
    <name type="scientific">Ornithinibacillus sp. 4-3</name>
    <dbReference type="NCBI Taxonomy" id="3231488"/>
    <lineage>
        <taxon>Bacteria</taxon>
        <taxon>Bacillati</taxon>
        <taxon>Bacillota</taxon>
        <taxon>Bacilli</taxon>
        <taxon>Bacillales</taxon>
        <taxon>Bacillaceae</taxon>
        <taxon>Ornithinibacillus</taxon>
    </lineage>
</organism>
<evidence type="ECO:0000256" key="1">
    <source>
        <dbReference type="ARBA" id="ARBA00012417"/>
    </source>
</evidence>
<feature type="domain" description="DNA-directed DNA polymerase family A palm" evidence="4">
    <location>
        <begin position="187"/>
        <end position="380"/>
    </location>
</feature>
<dbReference type="PANTHER" id="PTHR10133:SF27">
    <property type="entry name" value="DNA POLYMERASE NU"/>
    <property type="match status" value="1"/>
</dbReference>
<evidence type="ECO:0000313" key="5">
    <source>
        <dbReference type="EMBL" id="XDK32109.1"/>
    </source>
</evidence>